<evidence type="ECO:0000313" key="2">
    <source>
        <dbReference type="Proteomes" id="UP000292554"/>
    </source>
</evidence>
<sequence length="75" mass="8384">MCVANHNVSQHFSKCSETSRFIEQSPFLKLAVEQAPGVTIDHAQELIMLLNMMASDDTLHSGIRRQAEETLALIE</sequence>
<reference evidence="1 2" key="1">
    <citation type="submission" date="2019-02" db="EMBL/GenBank/DDBJ databases">
        <title>Corallincola luteus sp. nov., a marine bacterium isolated from surface sediment of Bohai Sea in China.</title>
        <authorList>
            <person name="Ren Q."/>
        </authorList>
    </citation>
    <scope>NUCLEOTIDE SEQUENCE [LARGE SCALE GENOMIC DNA]</scope>
    <source>
        <strain evidence="1 2">DASS28</strain>
    </source>
</reference>
<protein>
    <submittedName>
        <fullName evidence="1">Uncharacterized protein</fullName>
    </submittedName>
</protein>
<dbReference type="EMBL" id="SJXE01000009">
    <property type="protein sequence ID" value="TCI01963.1"/>
    <property type="molecule type" value="Genomic_DNA"/>
</dbReference>
<comment type="caution">
    <text evidence="1">The sequence shown here is derived from an EMBL/GenBank/DDBJ whole genome shotgun (WGS) entry which is preliminary data.</text>
</comment>
<name>A0ABY2AKJ3_9GAMM</name>
<evidence type="ECO:0000313" key="1">
    <source>
        <dbReference type="EMBL" id="TCI01963.1"/>
    </source>
</evidence>
<keyword evidence="2" id="KW-1185">Reference proteome</keyword>
<dbReference type="RefSeq" id="WP_131416744.1">
    <property type="nucleotide sequence ID" value="NZ_SJXE01000009.1"/>
</dbReference>
<accession>A0ABY2AKJ3</accession>
<dbReference type="Proteomes" id="UP000292554">
    <property type="component" value="Unassembled WGS sequence"/>
</dbReference>
<proteinExistence type="predicted"/>
<gene>
    <name evidence="1" type="ORF">EZV61_15390</name>
</gene>
<organism evidence="1 2">
    <name type="scientific">Corallincola luteus</name>
    <dbReference type="NCBI Taxonomy" id="1775177"/>
    <lineage>
        <taxon>Bacteria</taxon>
        <taxon>Pseudomonadati</taxon>
        <taxon>Pseudomonadota</taxon>
        <taxon>Gammaproteobacteria</taxon>
        <taxon>Alteromonadales</taxon>
        <taxon>Psychromonadaceae</taxon>
        <taxon>Corallincola</taxon>
    </lineage>
</organism>